<feature type="domain" description="Sulfatase N-terminal" evidence="4">
    <location>
        <begin position="36"/>
        <end position="326"/>
    </location>
</feature>
<dbReference type="PROSITE" id="PS00523">
    <property type="entry name" value="SULFATASE_1"/>
    <property type="match status" value="1"/>
</dbReference>
<dbReference type="Gene3D" id="3.40.720.10">
    <property type="entry name" value="Alkaline Phosphatase, subunit A"/>
    <property type="match status" value="1"/>
</dbReference>
<evidence type="ECO:0000256" key="2">
    <source>
        <dbReference type="ARBA" id="ARBA00022801"/>
    </source>
</evidence>
<dbReference type="PANTHER" id="PTHR43751:SF1">
    <property type="entry name" value="SULFATASE ATSG-RELATED"/>
    <property type="match status" value="1"/>
</dbReference>
<dbReference type="KEGG" id="spib:G8759_22700"/>
<dbReference type="AlphaFoldDB" id="A0A6G9AS42"/>
<gene>
    <name evidence="5" type="ORF">G8759_22700</name>
</gene>
<keyword evidence="2" id="KW-0378">Hydrolase</keyword>
<dbReference type="InterPro" id="IPR017850">
    <property type="entry name" value="Alkaline_phosphatase_core_sf"/>
</dbReference>
<dbReference type="InterPro" id="IPR000917">
    <property type="entry name" value="Sulfatase_N"/>
</dbReference>
<proteinExistence type="inferred from homology"/>
<dbReference type="EMBL" id="CP050063">
    <property type="protein sequence ID" value="QIP15230.1"/>
    <property type="molecule type" value="Genomic_DNA"/>
</dbReference>
<keyword evidence="6" id="KW-1185">Reference proteome</keyword>
<dbReference type="InterPro" id="IPR052701">
    <property type="entry name" value="GAG_Ulvan_Degrading_Sulfatases"/>
</dbReference>
<dbReference type="SUPFAM" id="SSF53649">
    <property type="entry name" value="Alkaline phosphatase-like"/>
    <property type="match status" value="1"/>
</dbReference>
<feature type="signal peptide" evidence="3">
    <location>
        <begin position="1"/>
        <end position="17"/>
    </location>
</feature>
<comment type="similarity">
    <text evidence="1">Belongs to the sulfatase family.</text>
</comment>
<sequence length="560" mass="63614">MKKLALLVLVFSGIAMSFMHRHLNIPQSAQVSPAQPNILWITCEDMSPHLACYGDKVVKTPNLDQLAAEGIRYTHAYTTAGVCAPSRSAIITGMYQNSIGTQHMRTLQPDPYPHKFSPVKTYSAVIPQDVRCFPEYLRKAGYYTTNNEKQDYQFLPPVTVWDESSPKAHWRNRSSRSDGTGKPFFSVFNLMITHESQIWMREKESLLVRPEDIIVPAYYPDTKTVRHDIARHLSNVMRMDSITGAIIKQLKDDGLYDNTIIFFYSDHGDGLPFVKREVYDRGLRVPLIVRIPEKFRVKGSKPKGSTDDQLISFVDLAPTVLSLANIPLPDYLQGQAFLGEKKAATPRKYSFAGRDRMDMPLDRVRAIGDGRYKYYRNFMPEKPYYQDIEFRLSIPMMREILQLRDAGKLNATQMMWFRKTKSAEELYDTQTDQNEFTNLAGNPAYKARLAELRGQMDSWLKKVGDKAAVPEAEMLKQMWNGGSEPPQTAEPRVVKSGNTVSIRCATPGASIGYILKHGSDQANSWHVYSGEKLMLQSGDSLRVVAQRIGYLPSKEVKLKD</sequence>
<dbReference type="Proteomes" id="UP000501802">
    <property type="component" value="Chromosome"/>
</dbReference>
<dbReference type="Pfam" id="PF00884">
    <property type="entry name" value="Sulfatase"/>
    <property type="match status" value="1"/>
</dbReference>
<name>A0A6G9AS42_9BACT</name>
<reference evidence="5 6" key="1">
    <citation type="submission" date="2020-03" db="EMBL/GenBank/DDBJ databases">
        <authorList>
            <person name="Kim M.K."/>
        </authorList>
    </citation>
    <scope>NUCLEOTIDE SEQUENCE [LARGE SCALE GENOMIC DNA]</scope>
    <source>
        <strain evidence="5 6">BT328</strain>
    </source>
</reference>
<evidence type="ECO:0000256" key="3">
    <source>
        <dbReference type="SAM" id="SignalP"/>
    </source>
</evidence>
<evidence type="ECO:0000313" key="5">
    <source>
        <dbReference type="EMBL" id="QIP15230.1"/>
    </source>
</evidence>
<organism evidence="5 6">
    <name type="scientific">Spirosoma aureum</name>
    <dbReference type="NCBI Taxonomy" id="2692134"/>
    <lineage>
        <taxon>Bacteria</taxon>
        <taxon>Pseudomonadati</taxon>
        <taxon>Bacteroidota</taxon>
        <taxon>Cytophagia</taxon>
        <taxon>Cytophagales</taxon>
        <taxon>Cytophagaceae</taxon>
        <taxon>Spirosoma</taxon>
    </lineage>
</organism>
<dbReference type="CDD" id="cd16027">
    <property type="entry name" value="SGSH"/>
    <property type="match status" value="1"/>
</dbReference>
<feature type="chain" id="PRO_5026249926" evidence="3">
    <location>
        <begin position="18"/>
        <end position="560"/>
    </location>
</feature>
<accession>A0A6G9AS42</accession>
<dbReference type="PANTHER" id="PTHR43751">
    <property type="entry name" value="SULFATASE"/>
    <property type="match status" value="1"/>
</dbReference>
<dbReference type="GO" id="GO:0016787">
    <property type="term" value="F:hydrolase activity"/>
    <property type="evidence" value="ECO:0007669"/>
    <property type="project" value="UniProtKB-KW"/>
</dbReference>
<dbReference type="RefSeq" id="WP_167212894.1">
    <property type="nucleotide sequence ID" value="NZ_CP050063.1"/>
</dbReference>
<evidence type="ECO:0000259" key="4">
    <source>
        <dbReference type="Pfam" id="PF00884"/>
    </source>
</evidence>
<dbReference type="InterPro" id="IPR024607">
    <property type="entry name" value="Sulfatase_CS"/>
</dbReference>
<evidence type="ECO:0000313" key="6">
    <source>
        <dbReference type="Proteomes" id="UP000501802"/>
    </source>
</evidence>
<evidence type="ECO:0000256" key="1">
    <source>
        <dbReference type="ARBA" id="ARBA00008779"/>
    </source>
</evidence>
<protein>
    <submittedName>
        <fullName evidence="5">Sulfatase</fullName>
    </submittedName>
</protein>
<keyword evidence="3" id="KW-0732">Signal</keyword>